<evidence type="ECO:0000256" key="2">
    <source>
        <dbReference type="ARBA" id="ARBA00006991"/>
    </source>
</evidence>
<dbReference type="FunFam" id="3.30.160.60:FF:000295">
    <property type="entry name" value="zinc finger protein 19"/>
    <property type="match status" value="1"/>
</dbReference>
<keyword evidence="7" id="KW-0805">Transcription regulation</keyword>
<name>A0A6P8PJ21_GEOSA</name>
<feature type="domain" description="KRAB" evidence="13">
    <location>
        <begin position="29"/>
        <end position="113"/>
    </location>
</feature>
<dbReference type="KEGG" id="gsh:117354766"/>
<keyword evidence="14" id="KW-1185">Reference proteome</keyword>
<evidence type="ECO:0000256" key="1">
    <source>
        <dbReference type="ARBA" id="ARBA00004123"/>
    </source>
</evidence>
<dbReference type="FunFam" id="3.30.160.60:FF:000621">
    <property type="entry name" value="FLT3-interacting zinc finger 1"/>
    <property type="match status" value="1"/>
</dbReference>
<keyword evidence="4" id="KW-0677">Repeat</keyword>
<reference evidence="15" key="1">
    <citation type="submission" date="2025-08" db="UniProtKB">
        <authorList>
            <consortium name="RefSeq"/>
        </authorList>
    </citation>
    <scope>IDENTIFICATION</scope>
</reference>
<dbReference type="FunFam" id="3.30.160.60:FF:002343">
    <property type="entry name" value="Zinc finger protein 33A"/>
    <property type="match status" value="1"/>
</dbReference>
<dbReference type="InParanoid" id="A0A6P8PJ21"/>
<comment type="subcellular location">
    <subcellularLocation>
        <location evidence="1">Nucleus</location>
    </subcellularLocation>
</comment>
<dbReference type="CDD" id="cd07765">
    <property type="entry name" value="KRAB_A-box"/>
    <property type="match status" value="1"/>
</dbReference>
<feature type="domain" description="C2H2-type" evidence="12">
    <location>
        <begin position="344"/>
        <end position="371"/>
    </location>
</feature>
<evidence type="ECO:0000259" key="13">
    <source>
        <dbReference type="PROSITE" id="PS50805"/>
    </source>
</evidence>
<evidence type="ECO:0000256" key="3">
    <source>
        <dbReference type="ARBA" id="ARBA00022723"/>
    </source>
</evidence>
<feature type="domain" description="C2H2-type" evidence="12">
    <location>
        <begin position="400"/>
        <end position="427"/>
    </location>
</feature>
<dbReference type="RefSeq" id="XP_033788612.1">
    <property type="nucleotide sequence ID" value="XM_033932721.1"/>
</dbReference>
<accession>A0A6P8PJ21</accession>
<dbReference type="PROSITE" id="PS50157">
    <property type="entry name" value="ZINC_FINGER_C2H2_2"/>
    <property type="match status" value="9"/>
</dbReference>
<organism evidence="14 15">
    <name type="scientific">Geotrypetes seraphini</name>
    <name type="common">Gaboon caecilian</name>
    <name type="synonym">Caecilia seraphini</name>
    <dbReference type="NCBI Taxonomy" id="260995"/>
    <lineage>
        <taxon>Eukaryota</taxon>
        <taxon>Metazoa</taxon>
        <taxon>Chordata</taxon>
        <taxon>Craniata</taxon>
        <taxon>Vertebrata</taxon>
        <taxon>Euteleostomi</taxon>
        <taxon>Amphibia</taxon>
        <taxon>Gymnophiona</taxon>
        <taxon>Geotrypetes</taxon>
    </lineage>
</organism>
<comment type="similarity">
    <text evidence="2">Belongs to the krueppel C2H2-type zinc-finger protein family.</text>
</comment>
<evidence type="ECO:0000256" key="4">
    <source>
        <dbReference type="ARBA" id="ARBA00022737"/>
    </source>
</evidence>
<dbReference type="GO" id="GO:0006355">
    <property type="term" value="P:regulation of DNA-templated transcription"/>
    <property type="evidence" value="ECO:0007669"/>
    <property type="project" value="InterPro"/>
</dbReference>
<dbReference type="Proteomes" id="UP000515159">
    <property type="component" value="Chromosome 2"/>
</dbReference>
<evidence type="ECO:0000256" key="7">
    <source>
        <dbReference type="ARBA" id="ARBA00023015"/>
    </source>
</evidence>
<feature type="domain" description="C2H2-type" evidence="12">
    <location>
        <begin position="372"/>
        <end position="399"/>
    </location>
</feature>
<dbReference type="GeneID" id="117354766"/>
<dbReference type="FunFam" id="3.30.160.60:FF:000414">
    <property type="entry name" value="Zinc finger protein 398"/>
    <property type="match status" value="1"/>
</dbReference>
<feature type="domain" description="C2H2-type" evidence="12">
    <location>
        <begin position="203"/>
        <end position="230"/>
    </location>
</feature>
<dbReference type="GO" id="GO:0008270">
    <property type="term" value="F:zinc ion binding"/>
    <property type="evidence" value="ECO:0007669"/>
    <property type="project" value="UniProtKB-KW"/>
</dbReference>
<protein>
    <submittedName>
        <fullName evidence="15">Zinc finger protein OZF-like isoform X1</fullName>
    </submittedName>
</protein>
<evidence type="ECO:0000313" key="15">
    <source>
        <dbReference type="RefSeq" id="XP_033788612.1"/>
    </source>
</evidence>
<dbReference type="AlphaFoldDB" id="A0A6P8PJ21"/>
<keyword evidence="6" id="KW-0862">Zinc</keyword>
<dbReference type="SUPFAM" id="SSF57667">
    <property type="entry name" value="beta-beta-alpha zinc fingers"/>
    <property type="match status" value="5"/>
</dbReference>
<keyword evidence="3" id="KW-0479">Metal-binding</keyword>
<dbReference type="Gene3D" id="6.10.140.140">
    <property type="match status" value="1"/>
</dbReference>
<feature type="domain" description="C2H2-type" evidence="12">
    <location>
        <begin position="231"/>
        <end position="258"/>
    </location>
</feature>
<dbReference type="Gene3D" id="3.30.160.60">
    <property type="entry name" value="Classic Zinc Finger"/>
    <property type="match status" value="9"/>
</dbReference>
<evidence type="ECO:0000256" key="11">
    <source>
        <dbReference type="PROSITE-ProRule" id="PRU00042"/>
    </source>
</evidence>
<feature type="domain" description="C2H2-type" evidence="12">
    <location>
        <begin position="287"/>
        <end position="314"/>
    </location>
</feature>
<evidence type="ECO:0000313" key="14">
    <source>
        <dbReference type="Proteomes" id="UP000515159"/>
    </source>
</evidence>
<dbReference type="PROSITE" id="PS00028">
    <property type="entry name" value="ZINC_FINGER_C2H2_1"/>
    <property type="match status" value="9"/>
</dbReference>
<dbReference type="InterPro" id="IPR036236">
    <property type="entry name" value="Znf_C2H2_sf"/>
</dbReference>
<dbReference type="Pfam" id="PF01352">
    <property type="entry name" value="KRAB"/>
    <property type="match status" value="1"/>
</dbReference>
<dbReference type="PANTHER" id="PTHR16515">
    <property type="entry name" value="PR DOMAIN ZINC FINGER PROTEIN"/>
    <property type="match status" value="1"/>
</dbReference>
<dbReference type="InterPro" id="IPR001909">
    <property type="entry name" value="KRAB"/>
</dbReference>
<evidence type="ECO:0000256" key="10">
    <source>
        <dbReference type="ARBA" id="ARBA00023242"/>
    </source>
</evidence>
<dbReference type="SMART" id="SM00355">
    <property type="entry name" value="ZnF_C2H2"/>
    <property type="match status" value="9"/>
</dbReference>
<dbReference type="GO" id="GO:0005634">
    <property type="term" value="C:nucleus"/>
    <property type="evidence" value="ECO:0007669"/>
    <property type="project" value="UniProtKB-SubCell"/>
</dbReference>
<keyword evidence="10" id="KW-0539">Nucleus</keyword>
<dbReference type="FunFam" id="3.30.160.60:FF:000446">
    <property type="entry name" value="Zinc finger protein"/>
    <property type="match status" value="1"/>
</dbReference>
<evidence type="ECO:0000259" key="12">
    <source>
        <dbReference type="PROSITE" id="PS50157"/>
    </source>
</evidence>
<dbReference type="InterPro" id="IPR036051">
    <property type="entry name" value="KRAB_dom_sf"/>
</dbReference>
<sequence length="443" mass="51692">MDSTEVSSAVWTQDPALDIVTVDCEQDPVTFDDIAVYFSQEEWEYLKEWQKELHREVMEENLQLLISLGYGTGTEHQKECPEVLHFQPLMPAEDDRSTEHRFSSDRNWTYTSQSDFQQGVGNKAREVLEGPRQAEELMKDAVEKPFKCTKCDRRFRLESKLRNHQSLHTLQRRFICLQCKKGFTHKQHLTRHQKIHEERRVLFICNDCGMSFNHKGNFTTHRRLHTGERPFSCPECGESFNRKADLIIHQRTHTGERPFSCNECGKSFNRKRYLLKHQETHTIERPFSCNGCGRSFPRKEALVNHQKIHLGHKSNNCSEIANTLGYQLDFVVQKGNRPGEKKSYLCCVCRKIFGYKQHLVRHQRIHTGERPFVCSVCQLTFNQKQILDRHMEIHNGERPFLCSECGGSFFLKHNLVKHQKIHARLAAADSKSKAFICDLDGSV</sequence>
<evidence type="ECO:0000256" key="5">
    <source>
        <dbReference type="ARBA" id="ARBA00022771"/>
    </source>
</evidence>
<dbReference type="InterPro" id="IPR013087">
    <property type="entry name" value="Znf_C2H2_type"/>
</dbReference>
<evidence type="ECO:0000256" key="9">
    <source>
        <dbReference type="ARBA" id="ARBA00023163"/>
    </source>
</evidence>
<keyword evidence="9" id="KW-0804">Transcription</keyword>
<dbReference type="SMART" id="SM00349">
    <property type="entry name" value="KRAB"/>
    <property type="match status" value="1"/>
</dbReference>
<evidence type="ECO:0000256" key="8">
    <source>
        <dbReference type="ARBA" id="ARBA00023125"/>
    </source>
</evidence>
<keyword evidence="8" id="KW-0238">DNA-binding</keyword>
<dbReference type="PANTHER" id="PTHR16515:SF49">
    <property type="entry name" value="GASTRULA ZINC FINGER PROTEIN XLCGF49.1-LIKE-RELATED"/>
    <property type="match status" value="1"/>
</dbReference>
<feature type="domain" description="C2H2-type" evidence="12">
    <location>
        <begin position="259"/>
        <end position="286"/>
    </location>
</feature>
<evidence type="ECO:0000256" key="6">
    <source>
        <dbReference type="ARBA" id="ARBA00022833"/>
    </source>
</evidence>
<dbReference type="SUPFAM" id="SSF109640">
    <property type="entry name" value="KRAB domain (Kruppel-associated box)"/>
    <property type="match status" value="1"/>
</dbReference>
<dbReference type="FunFam" id="3.30.160.60:FF:001498">
    <property type="entry name" value="Zinc finger protein 404"/>
    <property type="match status" value="1"/>
</dbReference>
<dbReference type="FunFam" id="3.30.160.60:FF:000443">
    <property type="entry name" value="Zinc finger protein 41"/>
    <property type="match status" value="1"/>
</dbReference>
<dbReference type="OrthoDB" id="6077919at2759"/>
<feature type="domain" description="C2H2-type" evidence="12">
    <location>
        <begin position="146"/>
        <end position="173"/>
    </location>
</feature>
<dbReference type="PROSITE" id="PS50805">
    <property type="entry name" value="KRAB"/>
    <property type="match status" value="1"/>
</dbReference>
<feature type="domain" description="C2H2-type" evidence="12">
    <location>
        <begin position="174"/>
        <end position="201"/>
    </location>
</feature>
<dbReference type="FunFam" id="3.30.160.60:FF:000110">
    <property type="entry name" value="Zinc finger protein-like"/>
    <property type="match status" value="1"/>
</dbReference>
<proteinExistence type="inferred from homology"/>
<dbReference type="InterPro" id="IPR050331">
    <property type="entry name" value="Zinc_finger"/>
</dbReference>
<gene>
    <name evidence="15" type="primary">LOC117354766</name>
</gene>
<dbReference type="GO" id="GO:0003690">
    <property type="term" value="F:double-stranded DNA binding"/>
    <property type="evidence" value="ECO:0007669"/>
    <property type="project" value="UniProtKB-ARBA"/>
</dbReference>
<dbReference type="FunFam" id="3.30.160.60:FF:001370">
    <property type="entry name" value="Zinc finger protein"/>
    <property type="match status" value="1"/>
</dbReference>
<keyword evidence="5 11" id="KW-0863">Zinc-finger</keyword>
<dbReference type="Pfam" id="PF00096">
    <property type="entry name" value="zf-C2H2"/>
    <property type="match status" value="7"/>
</dbReference>